<dbReference type="AlphaFoldDB" id="A0A015J1G7"/>
<comment type="caution">
    <text evidence="1">The sequence shown here is derived from an EMBL/GenBank/DDBJ whole genome shotgun (WGS) entry which is preliminary data.</text>
</comment>
<organism evidence="1 2">
    <name type="scientific">Rhizophagus irregularis (strain DAOM 197198w)</name>
    <name type="common">Glomus intraradices</name>
    <dbReference type="NCBI Taxonomy" id="1432141"/>
    <lineage>
        <taxon>Eukaryota</taxon>
        <taxon>Fungi</taxon>
        <taxon>Fungi incertae sedis</taxon>
        <taxon>Mucoromycota</taxon>
        <taxon>Glomeromycotina</taxon>
        <taxon>Glomeromycetes</taxon>
        <taxon>Glomerales</taxon>
        <taxon>Glomeraceae</taxon>
        <taxon>Rhizophagus</taxon>
    </lineage>
</organism>
<evidence type="ECO:0000313" key="1">
    <source>
        <dbReference type="EMBL" id="EXX60555.1"/>
    </source>
</evidence>
<evidence type="ECO:0000313" key="2">
    <source>
        <dbReference type="Proteomes" id="UP000022910"/>
    </source>
</evidence>
<name>A0A015J1G7_RHIIW</name>
<accession>A0A015J1G7</accession>
<gene>
    <name evidence="1" type="ORF">RirG_178870</name>
</gene>
<dbReference type="EMBL" id="JEMT01025894">
    <property type="protein sequence ID" value="EXX60555.1"/>
    <property type="molecule type" value="Genomic_DNA"/>
</dbReference>
<dbReference type="PANTHER" id="PTHR31424:SF5">
    <property type="entry name" value="APPLE DOMAIN-CONTAINING PROTEIN"/>
    <property type="match status" value="1"/>
</dbReference>
<sequence>MHMHYIEFDYKENQTYIKFGDSNSTTTQTRLDSIVRVCDEAFLGHDGYRHLAAVVPILFREYLVANRRNKINELINIQIHIGNFNIDKEINNQSSIDDDVNEYTGDILVDDHEVGNGAFRSLLTLLKALIPIWKAGENPVIIPGNTLYIKLGGDGRNVGRKQNHVMITFCLLNEGKEVLKPDHQYCICLYVGREKYEDLAKVGQLFQNQLFDLKNNGIIDQNGIHWPTELFFCGDWKFMYIIMGQSAPNSKYFCLYCDCEATSRWDMNRTWNNTVNTKCERKSPLFPAINQENYIPDELHLLLHISDVLMECLFADLIKNKDFSKQIKSAIELAFKNIKVHFEFFQSKSTGKQWNWTSLMGPYKKIMLEKFPVSQFIPGTCEDDIEKLWREFYRLYMFLHKAHLSDQEIDQFEIDAQNWIHIFCHPTQGCINSSIQIPGLYKKEDVTPYMHVFAKHVCLFFGGTTMDGGTDGKSVVYNIMSFENRQLFYLINNTPKKIVARNINVNKEN</sequence>
<reference evidence="1 2" key="1">
    <citation type="submission" date="2014-02" db="EMBL/GenBank/DDBJ databases">
        <title>Single nucleus genome sequencing reveals high similarity among nuclei of an endomycorrhizal fungus.</title>
        <authorList>
            <person name="Lin K."/>
            <person name="Geurts R."/>
            <person name="Zhang Z."/>
            <person name="Limpens E."/>
            <person name="Saunders D.G."/>
            <person name="Mu D."/>
            <person name="Pang E."/>
            <person name="Cao H."/>
            <person name="Cha H."/>
            <person name="Lin T."/>
            <person name="Zhou Q."/>
            <person name="Shang Y."/>
            <person name="Li Y."/>
            <person name="Ivanov S."/>
            <person name="Sharma T."/>
            <person name="Velzen R.V."/>
            <person name="Ruijter N.D."/>
            <person name="Aanen D.K."/>
            <person name="Win J."/>
            <person name="Kamoun S."/>
            <person name="Bisseling T."/>
            <person name="Huang S."/>
        </authorList>
    </citation>
    <scope>NUCLEOTIDE SEQUENCE [LARGE SCALE GENOMIC DNA]</scope>
    <source>
        <strain evidence="2">DAOM197198w</strain>
    </source>
</reference>
<proteinExistence type="predicted"/>
<keyword evidence="2" id="KW-1185">Reference proteome</keyword>
<protein>
    <submittedName>
        <fullName evidence="1">Uncharacterized protein</fullName>
    </submittedName>
</protein>
<dbReference type="HOGENOM" id="CLU_024816_1_1_1"/>
<dbReference type="Proteomes" id="UP000022910">
    <property type="component" value="Unassembled WGS sequence"/>
</dbReference>
<dbReference type="PANTHER" id="PTHR31424">
    <property type="entry name" value="PROTEIN CBG23806"/>
    <property type="match status" value="1"/>
</dbReference>